<keyword evidence="6 7" id="KW-0472">Membrane</keyword>
<sequence length="299" mass="33435">MIKLRRIGFSYAFLAPSLLLTVVLGIYPIGWAIRYMFFDYKGYGEAKFVGLDNFERLYRDGPFWHSVANTFVYAGGKLILTIPLSLVLAVVLNRAFRGRSALRAIYFMPTIISSSVMAVVFYILFNSYNGILNQYLLKLGLISVPIPWLGPKHAMLTTILIAAWGAVGNYMLLFLAGLQNIPRDVYESSSLDGANRWQQFRYLTLPMLGPVLQIVVMLAIINALKGYESIMVLTDGGPIGKTEVMYLYVYKLFFPTPSASYVPDQQFGYGSAVGFATAVIVGVVTLGYHLLSRRLNRLQ</sequence>
<evidence type="ECO:0000256" key="2">
    <source>
        <dbReference type="ARBA" id="ARBA00022448"/>
    </source>
</evidence>
<comment type="caution">
    <text evidence="9">The sequence shown here is derived from an EMBL/GenBank/DDBJ whole genome shotgun (WGS) entry which is preliminary data.</text>
</comment>
<dbReference type="EMBL" id="JACJVR010000130">
    <property type="protein sequence ID" value="MBB6695556.1"/>
    <property type="molecule type" value="Genomic_DNA"/>
</dbReference>
<organism evidence="9 10">
    <name type="scientific">Cohnella xylanilytica</name>
    <dbReference type="NCBI Taxonomy" id="557555"/>
    <lineage>
        <taxon>Bacteria</taxon>
        <taxon>Bacillati</taxon>
        <taxon>Bacillota</taxon>
        <taxon>Bacilli</taxon>
        <taxon>Bacillales</taxon>
        <taxon>Paenibacillaceae</taxon>
        <taxon>Cohnella</taxon>
    </lineage>
</organism>
<feature type="transmembrane region" description="Helical" evidence="7">
    <location>
        <begin position="269"/>
        <end position="291"/>
    </location>
</feature>
<proteinExistence type="inferred from homology"/>
<keyword evidence="3" id="KW-1003">Cell membrane</keyword>
<dbReference type="PROSITE" id="PS50928">
    <property type="entry name" value="ABC_TM1"/>
    <property type="match status" value="1"/>
</dbReference>
<dbReference type="SUPFAM" id="SSF161098">
    <property type="entry name" value="MetI-like"/>
    <property type="match status" value="1"/>
</dbReference>
<dbReference type="PANTHER" id="PTHR43227">
    <property type="entry name" value="BLL4140 PROTEIN"/>
    <property type="match status" value="1"/>
</dbReference>
<dbReference type="InterPro" id="IPR050809">
    <property type="entry name" value="UgpAE/MalFG_permease"/>
</dbReference>
<gene>
    <name evidence="9" type="ORF">H7B90_29615</name>
</gene>
<protein>
    <submittedName>
        <fullName evidence="9">Sugar ABC transporter permease</fullName>
    </submittedName>
</protein>
<feature type="transmembrane region" description="Helical" evidence="7">
    <location>
        <begin position="202"/>
        <end position="224"/>
    </location>
</feature>
<feature type="domain" description="ABC transmembrane type-1" evidence="8">
    <location>
        <begin position="67"/>
        <end position="292"/>
    </location>
</feature>
<dbReference type="GO" id="GO:0005886">
    <property type="term" value="C:plasma membrane"/>
    <property type="evidence" value="ECO:0007669"/>
    <property type="project" value="UniProtKB-SubCell"/>
</dbReference>
<feature type="transmembrane region" description="Helical" evidence="7">
    <location>
        <begin position="12"/>
        <end position="33"/>
    </location>
</feature>
<evidence type="ECO:0000313" key="10">
    <source>
        <dbReference type="Proteomes" id="UP000553776"/>
    </source>
</evidence>
<evidence type="ECO:0000313" key="9">
    <source>
        <dbReference type="EMBL" id="MBB6695556.1"/>
    </source>
</evidence>
<evidence type="ECO:0000256" key="3">
    <source>
        <dbReference type="ARBA" id="ARBA00022475"/>
    </source>
</evidence>
<evidence type="ECO:0000259" key="8">
    <source>
        <dbReference type="PROSITE" id="PS50928"/>
    </source>
</evidence>
<dbReference type="InterPro" id="IPR000515">
    <property type="entry name" value="MetI-like"/>
</dbReference>
<dbReference type="CDD" id="cd06261">
    <property type="entry name" value="TM_PBP2"/>
    <property type="match status" value="1"/>
</dbReference>
<evidence type="ECO:0000256" key="4">
    <source>
        <dbReference type="ARBA" id="ARBA00022692"/>
    </source>
</evidence>
<keyword evidence="5 7" id="KW-1133">Transmembrane helix</keyword>
<dbReference type="Pfam" id="PF00528">
    <property type="entry name" value="BPD_transp_1"/>
    <property type="match status" value="1"/>
</dbReference>
<evidence type="ECO:0000256" key="7">
    <source>
        <dbReference type="RuleBase" id="RU363032"/>
    </source>
</evidence>
<dbReference type="RefSeq" id="WP_185139506.1">
    <property type="nucleotide sequence ID" value="NZ_JACJVR010000130.1"/>
</dbReference>
<feature type="transmembrane region" description="Helical" evidence="7">
    <location>
        <begin position="161"/>
        <end position="182"/>
    </location>
</feature>
<name>A0A841U4M3_9BACL</name>
<keyword evidence="4 7" id="KW-0812">Transmembrane</keyword>
<evidence type="ECO:0000256" key="1">
    <source>
        <dbReference type="ARBA" id="ARBA00004651"/>
    </source>
</evidence>
<feature type="transmembrane region" description="Helical" evidence="7">
    <location>
        <begin position="104"/>
        <end position="125"/>
    </location>
</feature>
<dbReference type="GO" id="GO:0055085">
    <property type="term" value="P:transmembrane transport"/>
    <property type="evidence" value="ECO:0007669"/>
    <property type="project" value="InterPro"/>
</dbReference>
<keyword evidence="10" id="KW-1185">Reference proteome</keyword>
<dbReference type="Gene3D" id="1.10.3720.10">
    <property type="entry name" value="MetI-like"/>
    <property type="match status" value="1"/>
</dbReference>
<comment type="similarity">
    <text evidence="7">Belongs to the binding-protein-dependent transport system permease family.</text>
</comment>
<reference evidence="9 10" key="1">
    <citation type="submission" date="2020-08" db="EMBL/GenBank/DDBJ databases">
        <title>Cohnella phylogeny.</title>
        <authorList>
            <person name="Dunlap C."/>
        </authorList>
    </citation>
    <scope>NUCLEOTIDE SEQUENCE [LARGE SCALE GENOMIC DNA]</scope>
    <source>
        <strain evidence="9 10">DSM 25239</strain>
    </source>
</reference>
<evidence type="ECO:0000256" key="6">
    <source>
        <dbReference type="ARBA" id="ARBA00023136"/>
    </source>
</evidence>
<feature type="transmembrane region" description="Helical" evidence="7">
    <location>
        <begin position="71"/>
        <end position="92"/>
    </location>
</feature>
<evidence type="ECO:0000256" key="5">
    <source>
        <dbReference type="ARBA" id="ARBA00022989"/>
    </source>
</evidence>
<accession>A0A841U4M3</accession>
<keyword evidence="2 7" id="KW-0813">Transport</keyword>
<comment type="subcellular location">
    <subcellularLocation>
        <location evidence="1 7">Cell membrane</location>
        <topology evidence="1 7">Multi-pass membrane protein</topology>
    </subcellularLocation>
</comment>
<dbReference type="InterPro" id="IPR035906">
    <property type="entry name" value="MetI-like_sf"/>
</dbReference>
<dbReference type="AlphaFoldDB" id="A0A841U4M3"/>
<dbReference type="PANTHER" id="PTHR43227:SF11">
    <property type="entry name" value="BLL4140 PROTEIN"/>
    <property type="match status" value="1"/>
</dbReference>
<dbReference type="Proteomes" id="UP000553776">
    <property type="component" value="Unassembled WGS sequence"/>
</dbReference>